<organism evidence="2">
    <name type="scientific">bioreactor metagenome</name>
    <dbReference type="NCBI Taxonomy" id="1076179"/>
    <lineage>
        <taxon>unclassified sequences</taxon>
        <taxon>metagenomes</taxon>
        <taxon>ecological metagenomes</taxon>
    </lineage>
</organism>
<proteinExistence type="predicted"/>
<accession>A0A644WVN9</accession>
<protein>
    <submittedName>
        <fullName evidence="2">Uncharacterized protein</fullName>
    </submittedName>
</protein>
<dbReference type="AlphaFoldDB" id="A0A644WVN9"/>
<evidence type="ECO:0000313" key="2">
    <source>
        <dbReference type="EMBL" id="MPM07985.1"/>
    </source>
</evidence>
<gene>
    <name evidence="2" type="ORF">SDC9_54296</name>
</gene>
<keyword evidence="1" id="KW-1133">Transmembrane helix</keyword>
<keyword evidence="1" id="KW-0812">Transmembrane</keyword>
<name>A0A644WVN9_9ZZZZ</name>
<keyword evidence="1" id="KW-0472">Membrane</keyword>
<evidence type="ECO:0000256" key="1">
    <source>
        <dbReference type="SAM" id="Phobius"/>
    </source>
</evidence>
<comment type="caution">
    <text evidence="2">The sequence shown here is derived from an EMBL/GenBank/DDBJ whole genome shotgun (WGS) entry which is preliminary data.</text>
</comment>
<dbReference type="EMBL" id="VSSQ01001397">
    <property type="protein sequence ID" value="MPM07985.1"/>
    <property type="molecule type" value="Genomic_DNA"/>
</dbReference>
<feature type="transmembrane region" description="Helical" evidence="1">
    <location>
        <begin position="137"/>
        <end position="156"/>
    </location>
</feature>
<sequence length="159" mass="17489">MVGLLILGHRFVIRGGIDVVEAVERSSQLGEKFESCISLGDGIRILVSLAEREVDGGIAERVGTIGAEAVPVSGGKAQVLLHRLSGDFLLSIIIFESQRVFTALSFELNLADSFEILLFSDKILHCILLCKQRRHRLYIRLITGIGCVILPARFLIRCT</sequence>
<reference evidence="2" key="1">
    <citation type="submission" date="2019-08" db="EMBL/GenBank/DDBJ databases">
        <authorList>
            <person name="Kucharzyk K."/>
            <person name="Murdoch R.W."/>
            <person name="Higgins S."/>
            <person name="Loffler F."/>
        </authorList>
    </citation>
    <scope>NUCLEOTIDE SEQUENCE</scope>
</reference>